<evidence type="ECO:0000256" key="2">
    <source>
        <dbReference type="ARBA" id="ARBA00023239"/>
    </source>
</evidence>
<dbReference type="SMART" id="SM01007">
    <property type="entry name" value="Aldolase_II"/>
    <property type="match status" value="1"/>
</dbReference>
<dbReference type="InterPro" id="IPR001303">
    <property type="entry name" value="Aldolase_II/adducin_N"/>
</dbReference>
<accession>A0A8J6XVY6</accession>
<organism evidence="4 5">
    <name type="scientific">Candidatus Sulfomarinibacter kjeldsenii</name>
    <dbReference type="NCBI Taxonomy" id="2885994"/>
    <lineage>
        <taxon>Bacteria</taxon>
        <taxon>Pseudomonadati</taxon>
        <taxon>Acidobacteriota</taxon>
        <taxon>Thermoanaerobaculia</taxon>
        <taxon>Thermoanaerobaculales</taxon>
        <taxon>Candidatus Sulfomarinibacteraceae</taxon>
        <taxon>Candidatus Sulfomarinibacter</taxon>
    </lineage>
</organism>
<dbReference type="SUPFAM" id="SSF53639">
    <property type="entry name" value="AraD/HMP-PK domain-like"/>
    <property type="match status" value="1"/>
</dbReference>
<name>A0A8J6XVY6_9BACT</name>
<evidence type="ECO:0000313" key="5">
    <source>
        <dbReference type="Proteomes" id="UP000598633"/>
    </source>
</evidence>
<dbReference type="Proteomes" id="UP000598633">
    <property type="component" value="Unassembled WGS sequence"/>
</dbReference>
<sequence length="185" mass="19652">MGETDPRTQLIAVGERLAAAGLVRESEGNISIRLGDSRCVVTSTGSDLGRLDSSDLIEVPIEATTIPFGASSEVQLHLELYRLRPDVGAIVHAHPPRLLQLDAEGKLPIWRRLEDRGKMLGSVVAVPYHAEGTLALAQATAGALRSTKACVLQKHGAVTVGPSLMAAFVRMLDLERAAGLTGKRS</sequence>
<gene>
    <name evidence="4" type="ORF">IFJ97_00010</name>
</gene>
<dbReference type="InterPro" id="IPR036409">
    <property type="entry name" value="Aldolase_II/adducin_N_sf"/>
</dbReference>
<keyword evidence="2" id="KW-0456">Lyase</keyword>
<dbReference type="Gene3D" id="3.40.225.10">
    <property type="entry name" value="Class II aldolase/adducin N-terminal domain"/>
    <property type="match status" value="1"/>
</dbReference>
<proteinExistence type="predicted"/>
<dbReference type="InterPro" id="IPR050197">
    <property type="entry name" value="Aldolase_class_II_sugar_metab"/>
</dbReference>
<reference evidence="4 5" key="1">
    <citation type="submission" date="2020-08" db="EMBL/GenBank/DDBJ databases">
        <title>Acidobacteriota in marine sediments use diverse sulfur dissimilation pathways.</title>
        <authorList>
            <person name="Wasmund K."/>
        </authorList>
    </citation>
    <scope>NUCLEOTIDE SEQUENCE [LARGE SCALE GENOMIC DNA]</scope>
    <source>
        <strain evidence="4">MAG AM3-A</strain>
    </source>
</reference>
<feature type="domain" description="Class II aldolase/adducin N-terminal" evidence="3">
    <location>
        <begin position="8"/>
        <end position="182"/>
    </location>
</feature>
<keyword evidence="1" id="KW-0479">Metal-binding</keyword>
<comment type="caution">
    <text evidence="4">The sequence shown here is derived from an EMBL/GenBank/DDBJ whole genome shotgun (WGS) entry which is preliminary data.</text>
</comment>
<dbReference type="AlphaFoldDB" id="A0A8J6XVY6"/>
<evidence type="ECO:0000313" key="4">
    <source>
        <dbReference type="EMBL" id="MBD3869727.1"/>
    </source>
</evidence>
<dbReference type="Pfam" id="PF00596">
    <property type="entry name" value="Aldolase_II"/>
    <property type="match status" value="1"/>
</dbReference>
<dbReference type="GO" id="GO:0016832">
    <property type="term" value="F:aldehyde-lyase activity"/>
    <property type="evidence" value="ECO:0007669"/>
    <property type="project" value="TreeGrafter"/>
</dbReference>
<dbReference type="PANTHER" id="PTHR22789">
    <property type="entry name" value="FUCULOSE PHOSPHATE ALDOLASE"/>
    <property type="match status" value="1"/>
</dbReference>
<evidence type="ECO:0000259" key="3">
    <source>
        <dbReference type="SMART" id="SM01007"/>
    </source>
</evidence>
<dbReference type="EMBL" id="JACXWA010000001">
    <property type="protein sequence ID" value="MBD3869727.1"/>
    <property type="molecule type" value="Genomic_DNA"/>
</dbReference>
<dbReference type="PANTHER" id="PTHR22789:SF0">
    <property type="entry name" value="3-OXO-TETRONATE 4-PHOSPHATE DECARBOXYLASE-RELATED"/>
    <property type="match status" value="1"/>
</dbReference>
<dbReference type="GO" id="GO:0019323">
    <property type="term" value="P:pentose catabolic process"/>
    <property type="evidence" value="ECO:0007669"/>
    <property type="project" value="TreeGrafter"/>
</dbReference>
<dbReference type="GO" id="GO:0005829">
    <property type="term" value="C:cytosol"/>
    <property type="evidence" value="ECO:0007669"/>
    <property type="project" value="TreeGrafter"/>
</dbReference>
<protein>
    <submittedName>
        <fullName evidence="4">Class II aldolase/adducin family protein</fullName>
    </submittedName>
</protein>
<evidence type="ECO:0000256" key="1">
    <source>
        <dbReference type="ARBA" id="ARBA00022723"/>
    </source>
</evidence>
<dbReference type="GO" id="GO:0046872">
    <property type="term" value="F:metal ion binding"/>
    <property type="evidence" value="ECO:0007669"/>
    <property type="project" value="UniProtKB-KW"/>
</dbReference>